<organism evidence="1 2">
    <name type="scientific">Knufia peltigerae</name>
    <dbReference type="NCBI Taxonomy" id="1002370"/>
    <lineage>
        <taxon>Eukaryota</taxon>
        <taxon>Fungi</taxon>
        <taxon>Dikarya</taxon>
        <taxon>Ascomycota</taxon>
        <taxon>Pezizomycotina</taxon>
        <taxon>Eurotiomycetes</taxon>
        <taxon>Chaetothyriomycetidae</taxon>
        <taxon>Chaetothyriales</taxon>
        <taxon>Trichomeriaceae</taxon>
        <taxon>Knufia</taxon>
    </lineage>
</organism>
<dbReference type="EMBL" id="JAPDRN010000044">
    <property type="protein sequence ID" value="KAJ9633620.1"/>
    <property type="molecule type" value="Genomic_DNA"/>
</dbReference>
<protein>
    <submittedName>
        <fullName evidence="1">Uncharacterized protein</fullName>
    </submittedName>
</protein>
<dbReference type="Pfam" id="PF11905">
    <property type="entry name" value="DUF3425"/>
    <property type="match status" value="1"/>
</dbReference>
<gene>
    <name evidence="1" type="ORF">H2204_006826</name>
</gene>
<dbReference type="PANTHER" id="PTHR37012">
    <property type="entry name" value="B-ZIP TRANSCRIPTION FACTOR (EUROFUNG)-RELATED"/>
    <property type="match status" value="1"/>
</dbReference>
<dbReference type="AlphaFoldDB" id="A0AA38Y352"/>
<dbReference type="PANTHER" id="PTHR37012:SF7">
    <property type="entry name" value="B-ZIP TRANSCRIPTION FACTOR (EUROFUNG)-RELATED"/>
    <property type="match status" value="1"/>
</dbReference>
<comment type="caution">
    <text evidence="1">The sequence shown here is derived from an EMBL/GenBank/DDBJ whole genome shotgun (WGS) entry which is preliminary data.</text>
</comment>
<name>A0AA38Y352_9EURO</name>
<keyword evidence="2" id="KW-1185">Reference proteome</keyword>
<accession>A0AA38Y352</accession>
<reference evidence="1" key="1">
    <citation type="submission" date="2022-10" db="EMBL/GenBank/DDBJ databases">
        <title>Culturing micro-colonial fungi from biological soil crusts in the Mojave desert and describing Neophaeococcomyces mojavensis, and introducing the new genera and species Taxawa tesnikishii.</title>
        <authorList>
            <person name="Kurbessoian T."/>
            <person name="Stajich J.E."/>
        </authorList>
    </citation>
    <scope>NUCLEOTIDE SEQUENCE</scope>
    <source>
        <strain evidence="1">TK_35</strain>
    </source>
</reference>
<dbReference type="Proteomes" id="UP001172681">
    <property type="component" value="Unassembled WGS sequence"/>
</dbReference>
<proteinExistence type="predicted"/>
<evidence type="ECO:0000313" key="1">
    <source>
        <dbReference type="EMBL" id="KAJ9633620.1"/>
    </source>
</evidence>
<sequence>MLKMEERLRSLQKEGQNPLLAQLMKLADENEERNIRHRKRLQQIKGLIQADLADLGHRDSTAVAAGHNDTLQPQCSTTDASSHSEPDSLDHMLGECTGETMILPCNDDLNIGGQAPSIDDCGGIAPEADTLLWDQDAHTIGSDHLDELIIVPGQDPCQSGRSRKLWDEVEQLLSRAQPTGGGASADNEEVDMHIIINAVSRGWSQFSQVANVDTRWSCLRNLDERYFSRGYGQVERLAVLTIASQLLDGKKVKSSAASKLLPQFIKPRPSQEAIPHSPIADFYVWPGFRERLTVCPQYSNDTFLHAMYFMFQFRWPYSLKATYNVDPQTGLSHFSPQFLEHLGDLRCWTMNSDFLIQYPDFRGDIPIFNAGPSNLGLLNSSISYPDWYNFDSAEEEKSHIHGSNLQLATLVGYETDSNPNAFHFRN</sequence>
<dbReference type="InterPro" id="IPR021833">
    <property type="entry name" value="DUF3425"/>
</dbReference>
<evidence type="ECO:0000313" key="2">
    <source>
        <dbReference type="Proteomes" id="UP001172681"/>
    </source>
</evidence>